<evidence type="ECO:0000313" key="1">
    <source>
        <dbReference type="EMBL" id="GBP78285.1"/>
    </source>
</evidence>
<reference evidence="1 2" key="1">
    <citation type="journal article" date="2019" name="Commun. Biol.">
        <title>The bagworm genome reveals a unique fibroin gene that provides high tensile strength.</title>
        <authorList>
            <person name="Kono N."/>
            <person name="Nakamura H."/>
            <person name="Ohtoshi R."/>
            <person name="Tomita M."/>
            <person name="Numata K."/>
            <person name="Arakawa K."/>
        </authorList>
    </citation>
    <scope>NUCLEOTIDE SEQUENCE [LARGE SCALE GENOMIC DNA]</scope>
</reference>
<dbReference type="InterPro" id="IPR036397">
    <property type="entry name" value="RNaseH_sf"/>
</dbReference>
<sequence>MEWRDGEETWYSTLRRDPFCTVFQTEMVALQRAIRRMKNSKDGLVSIFSNFKFSLKVLTGPRTNHPLGHKPRRDISEIVTEGRAMCLFWVRVHAGIAGNERDRRAALTKKRAADYDRFPLSHAKKEAYMVLSKIEITSQVAQTLTNHGGFARYLYGFKVRVSSYCACDPAKIQDVQHVLEDCDMFHRERELLEAGIDVRIARRNFPEILEDAGKRERFLTSCGMVVE</sequence>
<protein>
    <recommendedName>
        <fullName evidence="3">RNase H type-1 domain-containing protein</fullName>
    </recommendedName>
</protein>
<accession>A0A4C1YVG5</accession>
<dbReference type="AlphaFoldDB" id="A0A4C1YVG5"/>
<evidence type="ECO:0008006" key="3">
    <source>
        <dbReference type="Google" id="ProtNLM"/>
    </source>
</evidence>
<proteinExistence type="predicted"/>
<dbReference type="InterPro" id="IPR012337">
    <property type="entry name" value="RNaseH-like_sf"/>
</dbReference>
<dbReference type="Proteomes" id="UP000299102">
    <property type="component" value="Unassembled WGS sequence"/>
</dbReference>
<keyword evidence="2" id="KW-1185">Reference proteome</keyword>
<name>A0A4C1YVG5_EUMVA</name>
<organism evidence="1 2">
    <name type="scientific">Eumeta variegata</name>
    <name type="common">Bagworm moth</name>
    <name type="synonym">Eumeta japonica</name>
    <dbReference type="NCBI Taxonomy" id="151549"/>
    <lineage>
        <taxon>Eukaryota</taxon>
        <taxon>Metazoa</taxon>
        <taxon>Ecdysozoa</taxon>
        <taxon>Arthropoda</taxon>
        <taxon>Hexapoda</taxon>
        <taxon>Insecta</taxon>
        <taxon>Pterygota</taxon>
        <taxon>Neoptera</taxon>
        <taxon>Endopterygota</taxon>
        <taxon>Lepidoptera</taxon>
        <taxon>Glossata</taxon>
        <taxon>Ditrysia</taxon>
        <taxon>Tineoidea</taxon>
        <taxon>Psychidae</taxon>
        <taxon>Oiketicinae</taxon>
        <taxon>Eumeta</taxon>
    </lineage>
</organism>
<dbReference type="GO" id="GO:0003676">
    <property type="term" value="F:nucleic acid binding"/>
    <property type="evidence" value="ECO:0007669"/>
    <property type="project" value="InterPro"/>
</dbReference>
<dbReference type="OrthoDB" id="6624020at2759"/>
<dbReference type="EMBL" id="BGZK01001364">
    <property type="protein sequence ID" value="GBP78285.1"/>
    <property type="molecule type" value="Genomic_DNA"/>
</dbReference>
<dbReference type="SUPFAM" id="SSF53098">
    <property type="entry name" value="Ribonuclease H-like"/>
    <property type="match status" value="1"/>
</dbReference>
<evidence type="ECO:0000313" key="2">
    <source>
        <dbReference type="Proteomes" id="UP000299102"/>
    </source>
</evidence>
<comment type="caution">
    <text evidence="1">The sequence shown here is derived from an EMBL/GenBank/DDBJ whole genome shotgun (WGS) entry which is preliminary data.</text>
</comment>
<gene>
    <name evidence="1" type="ORF">EVAR_57131_1</name>
</gene>
<dbReference type="Gene3D" id="3.30.420.10">
    <property type="entry name" value="Ribonuclease H-like superfamily/Ribonuclease H"/>
    <property type="match status" value="1"/>
</dbReference>